<sequence length="138" mass="15842">MSVPFRNRIVLRRVAMDARIGVYAWEKAAPQPIVLDLEFDLPHDDACFSDDLEDTIDYAAVIERLRTIALTRPHRLVEAMAQTMADVLLHEFRLPRVRLELMKLAPYPGAEVGIVVERERLPEHAEHRRRTANLPVPA</sequence>
<dbReference type="EMBL" id="JABBFW010000028">
    <property type="protein sequence ID" value="NML18155.1"/>
    <property type="molecule type" value="Genomic_DNA"/>
</dbReference>
<dbReference type="GO" id="GO:0046654">
    <property type="term" value="P:tetrahydrofolate biosynthetic process"/>
    <property type="evidence" value="ECO:0007669"/>
    <property type="project" value="UniProtKB-UniRule"/>
</dbReference>
<keyword evidence="4 6" id="KW-0289">Folate biosynthesis</keyword>
<evidence type="ECO:0000259" key="7">
    <source>
        <dbReference type="SMART" id="SM00905"/>
    </source>
</evidence>
<dbReference type="UniPathway" id="UPA00077">
    <property type="reaction ID" value="UER00154"/>
</dbReference>
<evidence type="ECO:0000256" key="1">
    <source>
        <dbReference type="ARBA" id="ARBA00001353"/>
    </source>
</evidence>
<dbReference type="NCBIfam" id="TIGR00525">
    <property type="entry name" value="folB"/>
    <property type="match status" value="1"/>
</dbReference>
<dbReference type="GO" id="GO:0046656">
    <property type="term" value="P:folic acid biosynthetic process"/>
    <property type="evidence" value="ECO:0007669"/>
    <property type="project" value="UniProtKB-UniRule"/>
</dbReference>
<comment type="caution">
    <text evidence="8">The sequence shown here is derived from an EMBL/GenBank/DDBJ whole genome shotgun (WGS) entry which is preliminary data.</text>
</comment>
<comment type="catalytic activity">
    <reaction evidence="1 6">
        <text>7,8-dihydroneopterin = 6-hydroxymethyl-7,8-dihydropterin + glycolaldehyde</text>
        <dbReference type="Rhea" id="RHEA:10540"/>
        <dbReference type="ChEBI" id="CHEBI:17001"/>
        <dbReference type="ChEBI" id="CHEBI:17071"/>
        <dbReference type="ChEBI" id="CHEBI:44841"/>
        <dbReference type="EC" id="4.1.2.25"/>
    </reaction>
</comment>
<protein>
    <recommendedName>
        <fullName evidence="6">7,8-dihydroneopterin aldolase</fullName>
        <ecNumber evidence="6">4.1.2.25</ecNumber>
    </recommendedName>
</protein>
<keyword evidence="5 6" id="KW-0456">Lyase</keyword>
<dbReference type="AlphaFoldDB" id="A0A848FH40"/>
<dbReference type="Gene3D" id="3.30.1130.10">
    <property type="match status" value="1"/>
</dbReference>
<comment type="similarity">
    <text evidence="3 6">Belongs to the DHNA family.</text>
</comment>
<accession>A0A848FH40</accession>
<dbReference type="PANTHER" id="PTHR42844:SF1">
    <property type="entry name" value="DIHYDRONEOPTERIN ALDOLASE 1-RELATED"/>
    <property type="match status" value="1"/>
</dbReference>
<dbReference type="GO" id="GO:0004150">
    <property type="term" value="F:dihydroneopterin aldolase activity"/>
    <property type="evidence" value="ECO:0007669"/>
    <property type="project" value="UniProtKB-UniRule"/>
</dbReference>
<evidence type="ECO:0000256" key="3">
    <source>
        <dbReference type="ARBA" id="ARBA00005708"/>
    </source>
</evidence>
<keyword evidence="9" id="KW-1185">Reference proteome</keyword>
<evidence type="ECO:0000256" key="2">
    <source>
        <dbReference type="ARBA" id="ARBA00005013"/>
    </source>
</evidence>
<evidence type="ECO:0000256" key="5">
    <source>
        <dbReference type="ARBA" id="ARBA00023239"/>
    </source>
</evidence>
<dbReference type="PANTHER" id="PTHR42844">
    <property type="entry name" value="DIHYDRONEOPTERIN ALDOLASE 1-RELATED"/>
    <property type="match status" value="1"/>
</dbReference>
<feature type="domain" description="Dihydroneopterin aldolase/epimerase" evidence="7">
    <location>
        <begin position="9"/>
        <end position="118"/>
    </location>
</feature>
<gene>
    <name evidence="8" type="primary">folB</name>
    <name evidence="8" type="ORF">HHL10_24615</name>
</gene>
<dbReference type="Pfam" id="PF02152">
    <property type="entry name" value="FolB"/>
    <property type="match status" value="1"/>
</dbReference>
<evidence type="ECO:0000313" key="8">
    <source>
        <dbReference type="EMBL" id="NML18155.1"/>
    </source>
</evidence>
<dbReference type="InterPro" id="IPR006156">
    <property type="entry name" value="Dihydroneopterin_aldolase"/>
</dbReference>
<reference evidence="8 9" key="1">
    <citation type="submission" date="2020-04" db="EMBL/GenBank/DDBJ databases">
        <title>Azohydromonas sp. isolated from soil.</title>
        <authorList>
            <person name="Dahal R.H."/>
        </authorList>
    </citation>
    <scope>NUCLEOTIDE SEQUENCE [LARGE SCALE GENOMIC DNA]</scope>
    <source>
        <strain evidence="8 9">G-1-1-14</strain>
    </source>
</reference>
<name>A0A848FH40_9BURK</name>
<dbReference type="InterPro" id="IPR043133">
    <property type="entry name" value="GTP-CH-I_C/QueF"/>
</dbReference>
<dbReference type="InterPro" id="IPR006157">
    <property type="entry name" value="FolB_dom"/>
</dbReference>
<proteinExistence type="inferred from homology"/>
<dbReference type="Proteomes" id="UP000574067">
    <property type="component" value="Unassembled WGS sequence"/>
</dbReference>
<evidence type="ECO:0000256" key="6">
    <source>
        <dbReference type="RuleBase" id="RU362079"/>
    </source>
</evidence>
<comment type="pathway">
    <text evidence="2 6">Cofactor biosynthesis; tetrahydrofolate biosynthesis; 2-amino-4-hydroxy-6-hydroxymethyl-7,8-dihydropteridine diphosphate from 7,8-dihydroneopterin triphosphate: step 3/4.</text>
</comment>
<comment type="function">
    <text evidence="6">Catalyzes the conversion of 7,8-dihydroneopterin to 6-hydroxymethyl-7,8-dihydropterin.</text>
</comment>
<dbReference type="EC" id="4.1.2.25" evidence="6"/>
<dbReference type="GO" id="GO:0005737">
    <property type="term" value="C:cytoplasm"/>
    <property type="evidence" value="ECO:0007669"/>
    <property type="project" value="TreeGrafter"/>
</dbReference>
<dbReference type="NCBIfam" id="TIGR00526">
    <property type="entry name" value="folB_dom"/>
    <property type="match status" value="1"/>
</dbReference>
<dbReference type="SUPFAM" id="SSF55620">
    <property type="entry name" value="Tetrahydrobiopterin biosynthesis enzymes-like"/>
    <property type="match status" value="1"/>
</dbReference>
<organism evidence="8 9">
    <name type="scientific">Azohydromonas caseinilytica</name>
    <dbReference type="NCBI Taxonomy" id="2728836"/>
    <lineage>
        <taxon>Bacteria</taxon>
        <taxon>Pseudomonadati</taxon>
        <taxon>Pseudomonadota</taxon>
        <taxon>Betaproteobacteria</taxon>
        <taxon>Burkholderiales</taxon>
        <taxon>Sphaerotilaceae</taxon>
        <taxon>Azohydromonas</taxon>
    </lineage>
</organism>
<dbReference type="SMART" id="SM00905">
    <property type="entry name" value="FolB"/>
    <property type="match status" value="1"/>
</dbReference>
<evidence type="ECO:0000256" key="4">
    <source>
        <dbReference type="ARBA" id="ARBA00022909"/>
    </source>
</evidence>
<evidence type="ECO:0000313" key="9">
    <source>
        <dbReference type="Proteomes" id="UP000574067"/>
    </source>
</evidence>
<dbReference type="RefSeq" id="WP_169163055.1">
    <property type="nucleotide sequence ID" value="NZ_JABBFW010000028.1"/>
</dbReference>